<evidence type="ECO:0000313" key="2">
    <source>
        <dbReference type="EMBL" id="VVO58128.1"/>
    </source>
</evidence>
<dbReference type="PANTHER" id="PTHR33408:SF4">
    <property type="entry name" value="TRANSPOSASE DDE DOMAIN-CONTAINING PROTEIN"/>
    <property type="match status" value="1"/>
</dbReference>
<dbReference type="Pfam" id="PF13751">
    <property type="entry name" value="DDE_Tnp_1_6"/>
    <property type="match status" value="1"/>
</dbReference>
<dbReference type="InterPro" id="IPR025668">
    <property type="entry name" value="Tnp_DDE_dom"/>
</dbReference>
<sequence>MSARPIRSNCTTSNRRLKRWRHAAVLEAMQQRLDRQPDMMSARRQTVEHPFGTLKHWMSATHFLTITLPRVGTEVSLLVLAYNLKRLMSIFGILGGVEALRAL</sequence>
<organism evidence="2 3">
    <name type="scientific">Pseudomonas fluorescens</name>
    <dbReference type="NCBI Taxonomy" id="294"/>
    <lineage>
        <taxon>Bacteria</taxon>
        <taxon>Pseudomonadati</taxon>
        <taxon>Pseudomonadota</taxon>
        <taxon>Gammaproteobacteria</taxon>
        <taxon>Pseudomonadales</taxon>
        <taxon>Pseudomonadaceae</taxon>
        <taxon>Pseudomonas</taxon>
    </lineage>
</organism>
<dbReference type="Proteomes" id="UP000325723">
    <property type="component" value="Unassembled WGS sequence"/>
</dbReference>
<dbReference type="PANTHER" id="PTHR33408">
    <property type="entry name" value="TRANSPOSASE"/>
    <property type="match status" value="1"/>
</dbReference>
<protein>
    <submittedName>
        <fullName evidence="2">IS1182 family transposase ISPpu16</fullName>
    </submittedName>
</protein>
<feature type="domain" description="Transposase DDE" evidence="1">
    <location>
        <begin position="5"/>
        <end position="88"/>
    </location>
</feature>
<reference evidence="2 3" key="1">
    <citation type="submission" date="2019-09" db="EMBL/GenBank/DDBJ databases">
        <authorList>
            <person name="Chandra G."/>
            <person name="Truman W A."/>
        </authorList>
    </citation>
    <scope>NUCLEOTIDE SEQUENCE [LARGE SCALE GENOMIC DNA]</scope>
    <source>
        <strain evidence="2">PS900</strain>
    </source>
</reference>
<evidence type="ECO:0000313" key="3">
    <source>
        <dbReference type="Proteomes" id="UP000325723"/>
    </source>
</evidence>
<proteinExistence type="predicted"/>
<dbReference type="AlphaFoldDB" id="A0A8H2NNX4"/>
<accession>A0A8H2NNX4</accession>
<dbReference type="EMBL" id="CABVIE010000002">
    <property type="protein sequence ID" value="VVO58128.1"/>
    <property type="molecule type" value="Genomic_DNA"/>
</dbReference>
<comment type="caution">
    <text evidence="2">The sequence shown here is derived from an EMBL/GenBank/DDBJ whole genome shotgun (WGS) entry which is preliminary data.</text>
</comment>
<evidence type="ECO:0000259" key="1">
    <source>
        <dbReference type="Pfam" id="PF13751"/>
    </source>
</evidence>
<gene>
    <name evidence="2" type="ORF">PS900_00654</name>
</gene>
<name>A0A8H2NNX4_PSEFL</name>